<dbReference type="InterPro" id="IPR013751">
    <property type="entry name" value="ACP_syn_III_N"/>
</dbReference>
<evidence type="ECO:0000256" key="6">
    <source>
        <dbReference type="ARBA" id="ARBA00022832"/>
    </source>
</evidence>
<comment type="subunit">
    <text evidence="12">Homodimer.</text>
</comment>
<protein>
    <recommendedName>
        <fullName evidence="3 12">Beta-ketoacyl-[acyl-carrier-protein] synthase III</fullName>
        <shortName evidence="12">Beta-ketoacyl-ACP synthase III</shortName>
        <shortName evidence="12">KAS III</shortName>
        <ecNumber evidence="3 12">2.3.1.180</ecNumber>
    </recommendedName>
    <alternativeName>
        <fullName evidence="12">3-oxoacyl-[acyl-carrier-protein] synthase 3</fullName>
    </alternativeName>
    <alternativeName>
        <fullName evidence="12">3-oxoacyl-[acyl-carrier-protein] synthase III</fullName>
    </alternativeName>
</protein>
<evidence type="ECO:0000256" key="7">
    <source>
        <dbReference type="ARBA" id="ARBA00023098"/>
    </source>
</evidence>
<dbReference type="UniPathway" id="UPA00094"/>
<comment type="similarity">
    <text evidence="2 12">Belongs to the thiolase-like superfamily. FabH family.</text>
</comment>
<proteinExistence type="inferred from homology"/>
<feature type="domain" description="Beta-ketoacyl-[acyl-carrier-protein] synthase III N-terminal" evidence="14">
    <location>
        <begin position="110"/>
        <end position="187"/>
    </location>
</feature>
<dbReference type="NCBIfam" id="TIGR00747">
    <property type="entry name" value="fabH"/>
    <property type="match status" value="1"/>
</dbReference>
<dbReference type="Pfam" id="PF08545">
    <property type="entry name" value="ACP_syn_III"/>
    <property type="match status" value="1"/>
</dbReference>
<dbReference type="OrthoDB" id="5289049at2"/>
<keyword evidence="6 12" id="KW-0276">Fatty acid metabolism</keyword>
<evidence type="ECO:0000259" key="14">
    <source>
        <dbReference type="Pfam" id="PF08545"/>
    </source>
</evidence>
<evidence type="ECO:0000313" key="15">
    <source>
        <dbReference type="EMBL" id="BBD76614.1"/>
    </source>
</evidence>
<dbReference type="FunFam" id="3.40.47.10:FF:000004">
    <property type="entry name" value="3-oxoacyl-[acyl-carrier-protein] synthase 3"/>
    <property type="match status" value="1"/>
</dbReference>
<dbReference type="PANTHER" id="PTHR43091">
    <property type="entry name" value="3-OXOACYL-[ACYL-CARRIER-PROTEIN] SYNTHASE"/>
    <property type="match status" value="1"/>
</dbReference>
<keyword evidence="9 12" id="KW-0511">Multifunctional enzyme</keyword>
<dbReference type="NCBIfam" id="NF006829">
    <property type="entry name" value="PRK09352.1"/>
    <property type="match status" value="1"/>
</dbReference>
<evidence type="ECO:0000256" key="9">
    <source>
        <dbReference type="ARBA" id="ARBA00023268"/>
    </source>
</evidence>
<dbReference type="InterPro" id="IPR004655">
    <property type="entry name" value="FabH"/>
</dbReference>
<gene>
    <name evidence="12" type="primary">fabH</name>
    <name evidence="15" type="ORF">HPTL_0346</name>
</gene>
<keyword evidence="5 12" id="KW-0808">Transferase</keyword>
<keyword evidence="8 12" id="KW-0275">Fatty acid biosynthesis</keyword>
<keyword evidence="12" id="KW-0963">Cytoplasm</keyword>
<feature type="active site" evidence="12">
    <location>
        <position position="279"/>
    </location>
</feature>
<dbReference type="InterPro" id="IPR016039">
    <property type="entry name" value="Thiolase-like"/>
</dbReference>
<feature type="domain" description="Beta-ketoacyl-[acyl-carrier-protein] synthase III C-terminal" evidence="13">
    <location>
        <begin position="233"/>
        <end position="322"/>
    </location>
</feature>
<evidence type="ECO:0000256" key="5">
    <source>
        <dbReference type="ARBA" id="ARBA00022679"/>
    </source>
</evidence>
<evidence type="ECO:0000259" key="13">
    <source>
        <dbReference type="Pfam" id="PF08541"/>
    </source>
</evidence>
<evidence type="ECO:0000256" key="1">
    <source>
        <dbReference type="ARBA" id="ARBA00005194"/>
    </source>
</evidence>
<evidence type="ECO:0000256" key="4">
    <source>
        <dbReference type="ARBA" id="ARBA00022516"/>
    </source>
</evidence>
<keyword evidence="16" id="KW-1185">Reference proteome</keyword>
<evidence type="ECO:0000256" key="2">
    <source>
        <dbReference type="ARBA" id="ARBA00008642"/>
    </source>
</evidence>
<evidence type="ECO:0000313" key="16">
    <source>
        <dbReference type="Proteomes" id="UP000262004"/>
    </source>
</evidence>
<accession>A0A2Z6DVZ9</accession>
<evidence type="ECO:0000256" key="3">
    <source>
        <dbReference type="ARBA" id="ARBA00012333"/>
    </source>
</evidence>
<dbReference type="HAMAP" id="MF_01815">
    <property type="entry name" value="FabH"/>
    <property type="match status" value="1"/>
</dbReference>
<dbReference type="GO" id="GO:0033818">
    <property type="term" value="F:beta-ketoacyl-acyl-carrier-protein synthase III activity"/>
    <property type="evidence" value="ECO:0007669"/>
    <property type="project" value="UniProtKB-UniRule"/>
</dbReference>
<comment type="catalytic activity">
    <reaction evidence="11">
        <text>malonyl-[ACP] + acetyl-CoA + H(+) = 3-oxobutanoyl-[ACP] + CO2 + CoA</text>
        <dbReference type="Rhea" id="RHEA:12080"/>
        <dbReference type="Rhea" id="RHEA-COMP:9623"/>
        <dbReference type="Rhea" id="RHEA-COMP:9625"/>
        <dbReference type="ChEBI" id="CHEBI:15378"/>
        <dbReference type="ChEBI" id="CHEBI:16526"/>
        <dbReference type="ChEBI" id="CHEBI:57287"/>
        <dbReference type="ChEBI" id="CHEBI:57288"/>
        <dbReference type="ChEBI" id="CHEBI:78449"/>
        <dbReference type="ChEBI" id="CHEBI:78450"/>
        <dbReference type="EC" id="2.3.1.180"/>
    </reaction>
    <physiologicalReaction direction="left-to-right" evidence="11">
        <dbReference type="Rhea" id="RHEA:12081"/>
    </physiologicalReaction>
</comment>
<dbReference type="RefSeq" id="WP_119334437.1">
    <property type="nucleotide sequence ID" value="NZ_AP018558.1"/>
</dbReference>
<comment type="subcellular location">
    <subcellularLocation>
        <location evidence="12">Cytoplasm</location>
    </subcellularLocation>
</comment>
<keyword evidence="10 12" id="KW-0012">Acyltransferase</keyword>
<name>A0A2Z6DVZ9_HYDTE</name>
<dbReference type="SUPFAM" id="SSF53901">
    <property type="entry name" value="Thiolase-like"/>
    <property type="match status" value="1"/>
</dbReference>
<dbReference type="AlphaFoldDB" id="A0A2Z6DVZ9"/>
<keyword evidence="4 12" id="KW-0444">Lipid biosynthesis</keyword>
<dbReference type="EC" id="2.3.1.180" evidence="3 12"/>
<dbReference type="GO" id="GO:0005737">
    <property type="term" value="C:cytoplasm"/>
    <property type="evidence" value="ECO:0007669"/>
    <property type="project" value="UniProtKB-SubCell"/>
</dbReference>
<feature type="active site" evidence="12">
    <location>
        <position position="249"/>
    </location>
</feature>
<comment type="pathway">
    <text evidence="1 12">Lipid metabolism; fatty acid biosynthesis.</text>
</comment>
<keyword evidence="7 12" id="KW-0443">Lipid metabolism</keyword>
<dbReference type="EMBL" id="AP018558">
    <property type="protein sequence ID" value="BBD76614.1"/>
    <property type="molecule type" value="Genomic_DNA"/>
</dbReference>
<dbReference type="KEGG" id="htl:HPTL_0346"/>
<sequence>MARYSRLVAVGGYLPGRPVTNEDLVARGVDTSDEWIRTRSGIATRHFAADDEQTSDLAVAAAQQALASAGWQPNDVDLIVLATSTPDMIFPSTATIVQDKLGITNGSPAFDVQAVCTGFVYALTLADQFIRLGAAQRALVIGAEIFSRILDWRDRTTCVLFGDGAGAVLLEASDAPGILATKLHADGRHRHLLCVPGQTANGQVTGDPFVRMQGQAVFKFAVQSLADVAREVLEVAQMTPDQLDWLVPHQANIRILDATAKRLGVPFSRVLTSVQQHGNTSAASIPLALCDAVQAGQILPGQMVLLEGIGGGFTWGAALLRW</sequence>
<evidence type="ECO:0000256" key="11">
    <source>
        <dbReference type="ARBA" id="ARBA00051096"/>
    </source>
</evidence>
<dbReference type="GO" id="GO:0004315">
    <property type="term" value="F:3-oxoacyl-[acyl-carrier-protein] synthase activity"/>
    <property type="evidence" value="ECO:0007669"/>
    <property type="project" value="InterPro"/>
</dbReference>
<comment type="function">
    <text evidence="12">Catalyzes the condensation reaction of fatty acid synthesis by the addition to an acyl acceptor of two carbons from malonyl-ACP. Catalyzes the first condensation reaction which initiates fatty acid synthesis and may therefore play a role in governing the total rate of fatty acid production. Possesses both acetoacetyl-ACP synthase and acetyl transacylase activities. Its substrate specificity determines the biosynthesis of branched-chain and/or straight-chain of fatty acids.</text>
</comment>
<dbReference type="GO" id="GO:0006633">
    <property type="term" value="P:fatty acid biosynthetic process"/>
    <property type="evidence" value="ECO:0007669"/>
    <property type="project" value="UniProtKB-UniRule"/>
</dbReference>
<organism evidence="15 16">
    <name type="scientific">Hydrogenophilus thermoluteolus</name>
    <name type="common">Pseudomonas hydrogenothermophila</name>
    <dbReference type="NCBI Taxonomy" id="297"/>
    <lineage>
        <taxon>Bacteria</taxon>
        <taxon>Pseudomonadati</taxon>
        <taxon>Pseudomonadota</taxon>
        <taxon>Hydrogenophilia</taxon>
        <taxon>Hydrogenophilales</taxon>
        <taxon>Hydrogenophilaceae</taxon>
        <taxon>Hydrogenophilus</taxon>
    </lineage>
</organism>
<dbReference type="Proteomes" id="UP000262004">
    <property type="component" value="Chromosome"/>
</dbReference>
<dbReference type="CDD" id="cd00830">
    <property type="entry name" value="KAS_III"/>
    <property type="match status" value="1"/>
</dbReference>
<evidence type="ECO:0000256" key="8">
    <source>
        <dbReference type="ARBA" id="ARBA00023160"/>
    </source>
</evidence>
<dbReference type="Pfam" id="PF08541">
    <property type="entry name" value="ACP_syn_III_C"/>
    <property type="match status" value="1"/>
</dbReference>
<dbReference type="InterPro" id="IPR013747">
    <property type="entry name" value="ACP_syn_III_C"/>
</dbReference>
<reference evidence="15 16" key="1">
    <citation type="submission" date="2018-04" db="EMBL/GenBank/DDBJ databases">
        <title>Complete genome sequence of Hydrogenophilus thermoluteolus TH-1.</title>
        <authorList>
            <person name="Arai H."/>
        </authorList>
    </citation>
    <scope>NUCLEOTIDE SEQUENCE [LARGE SCALE GENOMIC DNA]</scope>
    <source>
        <strain evidence="15 16">TH-1</strain>
    </source>
</reference>
<evidence type="ECO:0000256" key="10">
    <source>
        <dbReference type="ARBA" id="ARBA00023315"/>
    </source>
</evidence>
<comment type="domain">
    <text evidence="12">The last Arg residue of the ACP-binding site is essential for the weak association between ACP/AcpP and FabH.</text>
</comment>
<evidence type="ECO:0000256" key="12">
    <source>
        <dbReference type="HAMAP-Rule" id="MF_01815"/>
    </source>
</evidence>
<dbReference type="PANTHER" id="PTHR43091:SF1">
    <property type="entry name" value="BETA-KETOACYL-[ACYL-CARRIER-PROTEIN] SYNTHASE III, CHLOROPLASTIC"/>
    <property type="match status" value="1"/>
</dbReference>
<feature type="region of interest" description="ACP-binding" evidence="12">
    <location>
        <begin position="250"/>
        <end position="254"/>
    </location>
</feature>
<dbReference type="Gene3D" id="3.40.47.10">
    <property type="match status" value="1"/>
</dbReference>
<feature type="active site" evidence="12">
    <location>
        <position position="116"/>
    </location>
</feature>